<evidence type="ECO:0000313" key="9">
    <source>
        <dbReference type="EMBL" id="KYG61964.1"/>
    </source>
</evidence>
<dbReference type="SUPFAM" id="SSF56047">
    <property type="entry name" value="Ribosomal protein S8"/>
    <property type="match status" value="1"/>
</dbReference>
<comment type="subunit">
    <text evidence="7 8">Part of the 30S ribosomal subunit. Contacts proteins S5 and S12.</text>
</comment>
<protein>
    <recommendedName>
        <fullName evidence="6 8">Small ribosomal subunit protein uS8</fullName>
    </recommendedName>
</protein>
<evidence type="ECO:0000256" key="1">
    <source>
        <dbReference type="ARBA" id="ARBA00006471"/>
    </source>
</evidence>
<evidence type="ECO:0000256" key="3">
    <source>
        <dbReference type="ARBA" id="ARBA00022884"/>
    </source>
</evidence>
<keyword evidence="2 8" id="KW-0699">rRNA-binding</keyword>
<dbReference type="InterPro" id="IPR035987">
    <property type="entry name" value="Ribosomal_uS8_sf"/>
</dbReference>
<dbReference type="Proteomes" id="UP000075391">
    <property type="component" value="Unassembled WGS sequence"/>
</dbReference>
<reference evidence="11 12" key="1">
    <citation type="submission" date="2016-03" db="EMBL/GenBank/DDBJ databases">
        <authorList>
            <person name="Ploux O."/>
        </authorList>
    </citation>
    <scope>NUCLEOTIDE SEQUENCE [LARGE SCALE GENOMIC DNA]</scope>
    <source>
        <strain evidence="9 11">BER2</strain>
        <strain evidence="10 12">EC13</strain>
    </source>
</reference>
<keyword evidence="4 8" id="KW-0689">Ribosomal protein</keyword>
<dbReference type="GO" id="GO:1990904">
    <property type="term" value="C:ribonucleoprotein complex"/>
    <property type="evidence" value="ECO:0007669"/>
    <property type="project" value="UniProtKB-KW"/>
</dbReference>
<evidence type="ECO:0000256" key="4">
    <source>
        <dbReference type="ARBA" id="ARBA00022980"/>
    </source>
</evidence>
<gene>
    <name evidence="8" type="primary">rpsH</name>
    <name evidence="9" type="ORF">AZI85_07065</name>
    <name evidence="10" type="ORF">AZI87_02480</name>
</gene>
<sequence length="131" mass="14308">MTMDTISQFLTMIRNAGAAKHEKVDLPASKVRAGIAQILVNEGLIRSFKVAKDSKQGIMRVYLKYDEAGNHVINSIDRVSRPGRRVYVKSDKIPTVRSGMGMSIISTSKGIMSGKQATEAKLGGELLATLW</sequence>
<dbReference type="InterPro" id="IPR000630">
    <property type="entry name" value="Ribosomal_uS8"/>
</dbReference>
<dbReference type="EMBL" id="LUKD01000001">
    <property type="protein sequence ID" value="KYG68147.1"/>
    <property type="molecule type" value="Genomic_DNA"/>
</dbReference>
<dbReference type="Pfam" id="PF00410">
    <property type="entry name" value="Ribosomal_S8"/>
    <property type="match status" value="1"/>
</dbReference>
<dbReference type="FunFam" id="3.30.1490.10:FF:000001">
    <property type="entry name" value="30S ribosomal protein S8"/>
    <property type="match status" value="1"/>
</dbReference>
<dbReference type="GO" id="GO:0005840">
    <property type="term" value="C:ribosome"/>
    <property type="evidence" value="ECO:0007669"/>
    <property type="project" value="UniProtKB-KW"/>
</dbReference>
<evidence type="ECO:0000256" key="8">
    <source>
        <dbReference type="HAMAP-Rule" id="MF_01302"/>
    </source>
</evidence>
<dbReference type="EMBL" id="LUKF01000016">
    <property type="protein sequence ID" value="KYG61964.1"/>
    <property type="molecule type" value="Genomic_DNA"/>
</dbReference>
<comment type="function">
    <text evidence="8">One of the primary rRNA binding proteins, it binds directly to 16S rRNA central domain where it helps coordinate assembly of the platform of the 30S subunit.</text>
</comment>
<dbReference type="NCBIfam" id="NF001109">
    <property type="entry name" value="PRK00136.1"/>
    <property type="match status" value="1"/>
</dbReference>
<dbReference type="Proteomes" id="UP000075799">
    <property type="component" value="Unassembled WGS sequence"/>
</dbReference>
<dbReference type="PANTHER" id="PTHR11758">
    <property type="entry name" value="40S RIBOSOMAL PROTEIN S15A"/>
    <property type="match status" value="1"/>
</dbReference>
<evidence type="ECO:0000256" key="2">
    <source>
        <dbReference type="ARBA" id="ARBA00022730"/>
    </source>
</evidence>
<evidence type="ECO:0000256" key="5">
    <source>
        <dbReference type="ARBA" id="ARBA00023274"/>
    </source>
</evidence>
<dbReference type="Gene3D" id="3.30.1370.30">
    <property type="match status" value="1"/>
</dbReference>
<dbReference type="Gene3D" id="3.30.1490.10">
    <property type="match status" value="1"/>
</dbReference>
<keyword evidence="3 8" id="KW-0694">RNA-binding</keyword>
<evidence type="ECO:0000256" key="7">
    <source>
        <dbReference type="ARBA" id="ARBA00046740"/>
    </source>
</evidence>
<evidence type="ECO:0000256" key="6">
    <source>
        <dbReference type="ARBA" id="ARBA00035258"/>
    </source>
</evidence>
<evidence type="ECO:0000313" key="11">
    <source>
        <dbReference type="Proteomes" id="UP000075391"/>
    </source>
</evidence>
<dbReference type="GO" id="GO:0006412">
    <property type="term" value="P:translation"/>
    <property type="evidence" value="ECO:0007669"/>
    <property type="project" value="UniProtKB-UniRule"/>
</dbReference>
<name>A0A150WG71_BDEBC</name>
<dbReference type="GO" id="GO:0019843">
    <property type="term" value="F:rRNA binding"/>
    <property type="evidence" value="ECO:0007669"/>
    <property type="project" value="UniProtKB-UniRule"/>
</dbReference>
<dbReference type="GO" id="GO:0005737">
    <property type="term" value="C:cytoplasm"/>
    <property type="evidence" value="ECO:0007669"/>
    <property type="project" value="UniProtKB-ARBA"/>
</dbReference>
<dbReference type="AlphaFoldDB" id="A0A150WG71"/>
<accession>A0A150WG71</accession>
<comment type="similarity">
    <text evidence="1 8">Belongs to the universal ribosomal protein uS8 family.</text>
</comment>
<comment type="caution">
    <text evidence="9">The sequence shown here is derived from an EMBL/GenBank/DDBJ whole genome shotgun (WGS) entry which is preliminary data.</text>
</comment>
<keyword evidence="5 8" id="KW-0687">Ribonucleoprotein</keyword>
<dbReference type="FunFam" id="3.30.1370.30:FF:000002">
    <property type="entry name" value="30S ribosomal protein S8"/>
    <property type="match status" value="1"/>
</dbReference>
<dbReference type="HAMAP" id="MF_01302_B">
    <property type="entry name" value="Ribosomal_uS8_B"/>
    <property type="match status" value="1"/>
</dbReference>
<evidence type="ECO:0000313" key="12">
    <source>
        <dbReference type="Proteomes" id="UP000075799"/>
    </source>
</evidence>
<evidence type="ECO:0000313" key="10">
    <source>
        <dbReference type="EMBL" id="KYG68147.1"/>
    </source>
</evidence>
<organism evidence="9 11">
    <name type="scientific">Bdellovibrio bacteriovorus</name>
    <dbReference type="NCBI Taxonomy" id="959"/>
    <lineage>
        <taxon>Bacteria</taxon>
        <taxon>Pseudomonadati</taxon>
        <taxon>Bdellovibrionota</taxon>
        <taxon>Bdellovibrionia</taxon>
        <taxon>Bdellovibrionales</taxon>
        <taxon>Pseudobdellovibrionaceae</taxon>
        <taxon>Bdellovibrio</taxon>
    </lineage>
</organism>
<proteinExistence type="inferred from homology"/>
<dbReference type="GO" id="GO:0003735">
    <property type="term" value="F:structural constituent of ribosome"/>
    <property type="evidence" value="ECO:0007669"/>
    <property type="project" value="InterPro"/>
</dbReference>